<organism evidence="4 5">
    <name type="scientific">Ferruginivarius sediminum</name>
    <dbReference type="NCBI Taxonomy" id="2661937"/>
    <lineage>
        <taxon>Bacteria</taxon>
        <taxon>Pseudomonadati</taxon>
        <taxon>Pseudomonadota</taxon>
        <taxon>Alphaproteobacteria</taxon>
        <taxon>Rhodospirillales</taxon>
        <taxon>Rhodospirillaceae</taxon>
        <taxon>Ferruginivarius</taxon>
    </lineage>
</organism>
<name>A0A369TEP0_9PROT</name>
<dbReference type="Pfam" id="PF00691">
    <property type="entry name" value="OmpA"/>
    <property type="match status" value="1"/>
</dbReference>
<dbReference type="InterPro" id="IPR050330">
    <property type="entry name" value="Bact_OuterMem_StrucFunc"/>
</dbReference>
<dbReference type="InterPro" id="IPR006665">
    <property type="entry name" value="OmpA-like"/>
</dbReference>
<dbReference type="SUPFAM" id="SSF103088">
    <property type="entry name" value="OmpA-like"/>
    <property type="match status" value="1"/>
</dbReference>
<protein>
    <recommendedName>
        <fullName evidence="3">OmpA-like domain-containing protein</fullName>
    </recommendedName>
</protein>
<dbReference type="GO" id="GO:0016020">
    <property type="term" value="C:membrane"/>
    <property type="evidence" value="ECO:0007669"/>
    <property type="project" value="UniProtKB-UniRule"/>
</dbReference>
<evidence type="ECO:0000259" key="3">
    <source>
        <dbReference type="PROSITE" id="PS51123"/>
    </source>
</evidence>
<dbReference type="Proteomes" id="UP000253941">
    <property type="component" value="Unassembled WGS sequence"/>
</dbReference>
<dbReference type="PANTHER" id="PTHR30329">
    <property type="entry name" value="STATOR ELEMENT OF FLAGELLAR MOTOR COMPLEX"/>
    <property type="match status" value="1"/>
</dbReference>
<dbReference type="AlphaFoldDB" id="A0A369TEP0"/>
<gene>
    <name evidence="4" type="ORF">DRB17_01175</name>
</gene>
<feature type="domain" description="OmpA-like" evidence="3">
    <location>
        <begin position="252"/>
        <end position="369"/>
    </location>
</feature>
<feature type="compositionally biased region" description="Low complexity" evidence="2">
    <location>
        <begin position="147"/>
        <end position="163"/>
    </location>
</feature>
<sequence length="369" mass="38859">MIPKGDAGSSNEYVSLNGLGRSFLALAVVFALGACETVQDVDPTGLLGGDDSISDTQVVEAPDSEASAYPSISSVEEEPPRRPSRSDSRRELQAQLASDRANARYSGDDLRAEPPPAPDVASSEGRESSEGGEPEPPKAVKVEETGSARAQRTQTASAAPSSAGTGDSGMSATELPGEEAAGGDMETSPASVERRDIPQLAPSRDGQPVEVVAPSAERSRAGGAPQSAQATTTVGTGMKDARRASSRMISGGGERIAVVYFRHGSHRLGSIDRQVLRKVAALYREQGGHLRIVGHASSRTATLDPIAHRVANLDVSLKRAETVADALIGMNVPRQDIRVEARANRDPVYHEFMPTGEAGNRRAEVYLER</sequence>
<dbReference type="Gene3D" id="3.30.1330.60">
    <property type="entry name" value="OmpA-like domain"/>
    <property type="match status" value="1"/>
</dbReference>
<dbReference type="PANTHER" id="PTHR30329:SF21">
    <property type="entry name" value="LIPOPROTEIN YIAD-RELATED"/>
    <property type="match status" value="1"/>
</dbReference>
<keyword evidence="5" id="KW-1185">Reference proteome</keyword>
<feature type="compositionally biased region" description="Polar residues" evidence="2">
    <location>
        <begin position="226"/>
        <end position="235"/>
    </location>
</feature>
<proteinExistence type="predicted"/>
<dbReference type="InterPro" id="IPR036737">
    <property type="entry name" value="OmpA-like_sf"/>
</dbReference>
<evidence type="ECO:0000313" key="4">
    <source>
        <dbReference type="EMBL" id="RDD63809.1"/>
    </source>
</evidence>
<feature type="compositionally biased region" description="Basic and acidic residues" evidence="2">
    <location>
        <begin position="124"/>
        <end position="146"/>
    </location>
</feature>
<evidence type="ECO:0000313" key="5">
    <source>
        <dbReference type="Proteomes" id="UP000253941"/>
    </source>
</evidence>
<evidence type="ECO:0000256" key="2">
    <source>
        <dbReference type="SAM" id="MobiDB-lite"/>
    </source>
</evidence>
<dbReference type="PROSITE" id="PS51123">
    <property type="entry name" value="OMPA_2"/>
    <property type="match status" value="1"/>
</dbReference>
<evidence type="ECO:0000256" key="1">
    <source>
        <dbReference type="PROSITE-ProRule" id="PRU00473"/>
    </source>
</evidence>
<dbReference type="EMBL" id="QPMH01000001">
    <property type="protein sequence ID" value="RDD63809.1"/>
    <property type="molecule type" value="Genomic_DNA"/>
</dbReference>
<feature type="compositionally biased region" description="Basic and acidic residues" evidence="2">
    <location>
        <begin position="78"/>
        <end position="92"/>
    </location>
</feature>
<dbReference type="PROSITE" id="PS51257">
    <property type="entry name" value="PROKAR_LIPOPROTEIN"/>
    <property type="match status" value="1"/>
</dbReference>
<accession>A0A369TEP0</accession>
<feature type="region of interest" description="Disordered" evidence="2">
    <location>
        <begin position="61"/>
        <end position="240"/>
    </location>
</feature>
<keyword evidence="1" id="KW-0472">Membrane</keyword>
<comment type="caution">
    <text evidence="4">The sequence shown here is derived from an EMBL/GenBank/DDBJ whole genome shotgun (WGS) entry which is preliminary data.</text>
</comment>
<reference evidence="4 5" key="1">
    <citation type="submission" date="2018-07" db="EMBL/GenBank/DDBJ databases">
        <title>Venubactetium sediminum gen. nov., sp. nov., isolated from a marine solar saltern.</title>
        <authorList>
            <person name="Wang S."/>
        </authorList>
    </citation>
    <scope>NUCLEOTIDE SEQUENCE [LARGE SCALE GENOMIC DNA]</scope>
    <source>
        <strain evidence="4 5">WD2A32</strain>
    </source>
</reference>